<keyword evidence="2" id="KW-1185">Reference proteome</keyword>
<sequence>MTIIEDSMLENKSDILLPFPVKPNADKSNQAIQLYGLRFYKDQTPVEYLAEFLLVFASPKEKNGEYSNSFSISKKSNGSSAYGYWPEDKIELKLFAFFPSSKLETRHPTHRAAYLDALDKIKSRLSGTETQKEETIRFIQSLLSGFVGVAKNRTWVTHCFLPASKKLLGRELNWLNSQAQKDTELKSWDNAKQHFAHDRHNFMGRGGEVLFLQLANLFSSINSPEISHLVEQPEYSHLKDKAFQLNKLVSEGLSELLGNSFGSIDSLIELLESSLSDYKLFDEPKYAPLGWVPAATKPEALLFASEINNICSMSIGALEKIDLLQILCCLHVLRSLCFQACRFEDNSLSTVGFAGRYAWVVSDPKAPPSDSMRKLAEASFNAIEAVLYRVLRHPELNKNGNGKFREADEHGFKIFRKIAKEIGIVVPPKGQGQRFSLNPGLMRFLVAALVQPGEHIRLTDFYHRVFAHYGIALGGEPLAVALAWCGNGQDKNYAIDMNTGWVEETLQQGGFLIELSDAVSIVHNPGSSNREWA</sequence>
<dbReference type="RefSeq" id="WP_155448457.1">
    <property type="nucleotide sequence ID" value="NZ_WNKT01000002.1"/>
</dbReference>
<proteinExistence type="predicted"/>
<evidence type="ECO:0000313" key="1">
    <source>
        <dbReference type="EMBL" id="MTW19881.1"/>
    </source>
</evidence>
<comment type="caution">
    <text evidence="1">The sequence shown here is derived from an EMBL/GenBank/DDBJ whole genome shotgun (WGS) entry which is preliminary data.</text>
</comment>
<dbReference type="EMBL" id="WNKT01000002">
    <property type="protein sequence ID" value="MTW19881.1"/>
    <property type="molecule type" value="Genomic_DNA"/>
</dbReference>
<dbReference type="AlphaFoldDB" id="A0A6N8E8L2"/>
<accession>A0A6N8E8L2</accession>
<name>A0A6N8E8L2_9GAMM</name>
<reference evidence="1 2" key="1">
    <citation type="submission" date="2019-11" db="EMBL/GenBank/DDBJ databases">
        <title>Whole-genome sequence of the anaerobic purple sulfur bacterium Allochromatium palmeri DSM 15591.</title>
        <authorList>
            <person name="Kyndt J.A."/>
            <person name="Meyer T.E."/>
        </authorList>
    </citation>
    <scope>NUCLEOTIDE SEQUENCE [LARGE SCALE GENOMIC DNA]</scope>
    <source>
        <strain evidence="1 2">DSM 15591</strain>
    </source>
</reference>
<evidence type="ECO:0000313" key="2">
    <source>
        <dbReference type="Proteomes" id="UP000434044"/>
    </source>
</evidence>
<gene>
    <name evidence="1" type="ORF">GJ668_02100</name>
</gene>
<dbReference type="OrthoDB" id="1550253at2"/>
<organism evidence="1 2">
    <name type="scientific">Allochromatium palmeri</name>
    <dbReference type="NCBI Taxonomy" id="231048"/>
    <lineage>
        <taxon>Bacteria</taxon>
        <taxon>Pseudomonadati</taxon>
        <taxon>Pseudomonadota</taxon>
        <taxon>Gammaproteobacteria</taxon>
        <taxon>Chromatiales</taxon>
        <taxon>Chromatiaceae</taxon>
        <taxon>Allochromatium</taxon>
    </lineage>
</organism>
<dbReference type="Proteomes" id="UP000434044">
    <property type="component" value="Unassembled WGS sequence"/>
</dbReference>
<protein>
    <submittedName>
        <fullName evidence="1">Uncharacterized protein</fullName>
    </submittedName>
</protein>